<dbReference type="SUPFAM" id="SSF50475">
    <property type="entry name" value="FMN-binding split barrel"/>
    <property type="match status" value="1"/>
</dbReference>
<keyword evidence="4" id="KW-1185">Reference proteome</keyword>
<dbReference type="AlphaFoldDB" id="A0A2U1TCH6"/>
<dbReference type="PANTHER" id="PTHR39428:SF1">
    <property type="entry name" value="F420H(2)-DEPENDENT QUINONE REDUCTASE RV1261C"/>
    <property type="match status" value="1"/>
</dbReference>
<dbReference type="PANTHER" id="PTHR39428">
    <property type="entry name" value="F420H(2)-DEPENDENT QUINONE REDUCTASE RV1261C"/>
    <property type="match status" value="1"/>
</dbReference>
<name>A0A2U1TCH6_9MICO</name>
<proteinExistence type="inferred from homology"/>
<protein>
    <submittedName>
        <fullName evidence="3">Nitroreductase family deazaflavin-dependent oxidoreductase</fullName>
    </submittedName>
</protein>
<dbReference type="InterPro" id="IPR012349">
    <property type="entry name" value="Split_barrel_FMN-bd"/>
</dbReference>
<evidence type="ECO:0000313" key="3">
    <source>
        <dbReference type="EMBL" id="PWC06584.1"/>
    </source>
</evidence>
<sequence length="183" mass="20302">MPSVTQVVRSVLAPLTRTRVFRAAGPRLLPVAERLLERLTGGRVQVSGLLVPSLVLHSVGARSGEERLTPLMYTPDGRGRAIVAGTSFARERHPAWTYNLLAHPDAVITVKDRRRLAVHATLLEDDADRERAWHLIERQWPGYRSYERDSGRRVRLFVLQPVRELTPDATGRDGGTVADATGG</sequence>
<comment type="caution">
    <text evidence="3">The sequence shown here is derived from an EMBL/GenBank/DDBJ whole genome shotgun (WGS) entry which is preliminary data.</text>
</comment>
<reference evidence="4" key="1">
    <citation type="submission" date="2018-04" db="EMBL/GenBank/DDBJ databases">
        <authorList>
            <person name="Liu S."/>
            <person name="Wang Z."/>
            <person name="Li J."/>
        </authorList>
    </citation>
    <scope>NUCLEOTIDE SEQUENCE [LARGE SCALE GENOMIC DNA]</scope>
    <source>
        <strain evidence="4">622</strain>
    </source>
</reference>
<dbReference type="Pfam" id="PF04075">
    <property type="entry name" value="F420H2_quin_red"/>
    <property type="match status" value="1"/>
</dbReference>
<dbReference type="GO" id="GO:0070967">
    <property type="term" value="F:coenzyme F420 binding"/>
    <property type="evidence" value="ECO:0007669"/>
    <property type="project" value="TreeGrafter"/>
</dbReference>
<dbReference type="Proteomes" id="UP000244962">
    <property type="component" value="Unassembled WGS sequence"/>
</dbReference>
<evidence type="ECO:0000313" key="4">
    <source>
        <dbReference type="Proteomes" id="UP000244962"/>
    </source>
</evidence>
<dbReference type="RefSeq" id="WP_108963042.1">
    <property type="nucleotide sequence ID" value="NZ_QEFB01000011.1"/>
</dbReference>
<comment type="similarity">
    <text evidence="1">Belongs to the F420H(2)-dependent quinone reductase family.</text>
</comment>
<comment type="catalytic activity">
    <reaction evidence="2">
        <text>oxidized coenzyme F420-(gamma-L-Glu)(n) + a quinol + H(+) = reduced coenzyme F420-(gamma-L-Glu)(n) + a quinone</text>
        <dbReference type="Rhea" id="RHEA:39663"/>
        <dbReference type="Rhea" id="RHEA-COMP:12939"/>
        <dbReference type="Rhea" id="RHEA-COMP:14378"/>
        <dbReference type="ChEBI" id="CHEBI:15378"/>
        <dbReference type="ChEBI" id="CHEBI:24646"/>
        <dbReference type="ChEBI" id="CHEBI:132124"/>
        <dbReference type="ChEBI" id="CHEBI:133980"/>
        <dbReference type="ChEBI" id="CHEBI:139511"/>
    </reaction>
</comment>
<organism evidence="3 4">
    <name type="scientific">Mycetocola zhujimingii</name>
    <dbReference type="NCBI Taxonomy" id="2079792"/>
    <lineage>
        <taxon>Bacteria</taxon>
        <taxon>Bacillati</taxon>
        <taxon>Actinomycetota</taxon>
        <taxon>Actinomycetes</taxon>
        <taxon>Micrococcales</taxon>
        <taxon>Microbacteriaceae</taxon>
        <taxon>Mycetocola</taxon>
    </lineage>
</organism>
<dbReference type="EMBL" id="QEFB01000011">
    <property type="protein sequence ID" value="PWC06584.1"/>
    <property type="molecule type" value="Genomic_DNA"/>
</dbReference>
<dbReference type="Gene3D" id="2.30.110.10">
    <property type="entry name" value="Electron Transport, Fmn-binding Protein, Chain A"/>
    <property type="match status" value="1"/>
</dbReference>
<dbReference type="GO" id="GO:0016491">
    <property type="term" value="F:oxidoreductase activity"/>
    <property type="evidence" value="ECO:0007669"/>
    <property type="project" value="InterPro"/>
</dbReference>
<gene>
    <name evidence="3" type="ORF">DF223_09945</name>
</gene>
<dbReference type="InterPro" id="IPR004378">
    <property type="entry name" value="F420H2_quin_Rdtase"/>
</dbReference>
<evidence type="ECO:0000256" key="1">
    <source>
        <dbReference type="ARBA" id="ARBA00008710"/>
    </source>
</evidence>
<dbReference type="NCBIfam" id="TIGR00026">
    <property type="entry name" value="hi_GC_TIGR00026"/>
    <property type="match status" value="1"/>
</dbReference>
<dbReference type="GO" id="GO:0005886">
    <property type="term" value="C:plasma membrane"/>
    <property type="evidence" value="ECO:0007669"/>
    <property type="project" value="TreeGrafter"/>
</dbReference>
<evidence type="ECO:0000256" key="2">
    <source>
        <dbReference type="ARBA" id="ARBA00049106"/>
    </source>
</evidence>
<accession>A0A2U1TCH6</accession>